<evidence type="ECO:0000313" key="1">
    <source>
        <dbReference type="EMBL" id="AIU70977.1"/>
    </source>
</evidence>
<organism evidence="1 2">
    <name type="scientific">Hafnia alvei FB1</name>
    <dbReference type="NCBI Taxonomy" id="1453496"/>
    <lineage>
        <taxon>Bacteria</taxon>
        <taxon>Pseudomonadati</taxon>
        <taxon>Pseudomonadota</taxon>
        <taxon>Gammaproteobacteria</taxon>
        <taxon>Enterobacterales</taxon>
        <taxon>Hafniaceae</taxon>
        <taxon>Hafnia</taxon>
    </lineage>
</organism>
<protein>
    <recommendedName>
        <fullName evidence="3">Glycosyl transferase family 2</fullName>
    </recommendedName>
</protein>
<dbReference type="InterPro" id="IPR043148">
    <property type="entry name" value="TagF_C"/>
</dbReference>
<dbReference type="GO" id="GO:0016020">
    <property type="term" value="C:membrane"/>
    <property type="evidence" value="ECO:0007669"/>
    <property type="project" value="InterPro"/>
</dbReference>
<dbReference type="AlphaFoldDB" id="A0A097QWX7"/>
<proteinExistence type="predicted"/>
<dbReference type="InterPro" id="IPR007554">
    <property type="entry name" value="Glycerophosphate_synth"/>
</dbReference>
<dbReference type="Pfam" id="PF04464">
    <property type="entry name" value="Glyphos_transf"/>
    <property type="match status" value="1"/>
</dbReference>
<dbReference type="eggNOG" id="COG1887">
    <property type="taxonomic scope" value="Bacteria"/>
</dbReference>
<dbReference type="OrthoDB" id="215285at2"/>
<dbReference type="RefSeq" id="WP_038501777.1">
    <property type="nucleotide sequence ID" value="NZ_CP009706.1"/>
</dbReference>
<dbReference type="Proteomes" id="UP000029986">
    <property type="component" value="Chromosome"/>
</dbReference>
<reference evidence="1 2" key="1">
    <citation type="journal article" date="2014" name="Gut Pathog.">
        <title>Gene clusters of Hafnia alvei strain FB1 important in survival and pathogenesis: a draft genome perspective.</title>
        <authorList>
            <person name="Tan J.Y."/>
            <person name="Yin W.F."/>
            <person name="Chan K.G."/>
        </authorList>
    </citation>
    <scope>NUCLEOTIDE SEQUENCE [LARGE SCALE GENOMIC DNA]</scope>
    <source>
        <strain evidence="1 2">FB1</strain>
    </source>
</reference>
<dbReference type="KEGG" id="hav:AT03_00200"/>
<accession>A0A097QWX7</accession>
<evidence type="ECO:0000313" key="2">
    <source>
        <dbReference type="Proteomes" id="UP000029986"/>
    </source>
</evidence>
<dbReference type="GO" id="GO:0047355">
    <property type="term" value="F:CDP-glycerol glycerophosphotransferase activity"/>
    <property type="evidence" value="ECO:0007669"/>
    <property type="project" value="InterPro"/>
</dbReference>
<dbReference type="Gene3D" id="3.40.50.12580">
    <property type="match status" value="1"/>
</dbReference>
<sequence length="371" mass="42330">MTKKAAPISIGFFMETAFHYDVYKNIILALLESNNVCYLVINDLMEESFLNDMTTYIKTLPQHKNLGLLRISKMHKEGLAVTCMVSPYYSPILHGRAQFHVRAMYGLAKDVWGHAWWNTFYDSILCYGRYSQERLNIFDTAVVVGNPKFDDWYHHKYDSVLVEALQGDKSRPTVLYAPTYGDLSSVSHWAEKLASLTDDVNLIVKLHHGTRFRQSDSAALALAQRYLSDYLVDGVPTFCLLAAADIVLTDNSGFIFDSIQAGKKICLLEWSGMKKMIRNNQTLTTLDSAEQKARDYLHTAGDLESLLHVLKSEVKYHRADDEIAHYQKYYCDEFQDGLAGVRAAKVICDLAINNRQTNLYLLSLRQKLFPH</sequence>
<dbReference type="HOGENOM" id="CLU_672211_0_0_6"/>
<evidence type="ECO:0008006" key="3">
    <source>
        <dbReference type="Google" id="ProtNLM"/>
    </source>
</evidence>
<name>A0A097QWX7_HAFAL</name>
<dbReference type="PATRIC" id="fig|1453496.5.peg.45"/>
<keyword evidence="2" id="KW-1185">Reference proteome</keyword>
<dbReference type="EMBL" id="CP009706">
    <property type="protein sequence ID" value="AIU70977.1"/>
    <property type="molecule type" value="Genomic_DNA"/>
</dbReference>
<dbReference type="SUPFAM" id="SSF53756">
    <property type="entry name" value="UDP-Glycosyltransferase/glycogen phosphorylase"/>
    <property type="match status" value="1"/>
</dbReference>
<gene>
    <name evidence="1" type="ORF">AT03_00200</name>
</gene>